<dbReference type="EC" id="2.7.13.3" evidence="3"/>
<dbReference type="RefSeq" id="WP_274959160.1">
    <property type="nucleotide sequence ID" value="NZ_DYWQ01000093.1"/>
</dbReference>
<organism evidence="14 15">
    <name type="scientific">Thermophilibacter provencensis</name>
    <dbReference type="NCBI Taxonomy" id="1852386"/>
    <lineage>
        <taxon>Bacteria</taxon>
        <taxon>Bacillati</taxon>
        <taxon>Actinomycetota</taxon>
        <taxon>Coriobacteriia</taxon>
        <taxon>Coriobacteriales</taxon>
        <taxon>Atopobiaceae</taxon>
        <taxon>Thermophilibacter</taxon>
    </lineage>
</organism>
<comment type="caution">
    <text evidence="14">The sequence shown here is derived from an EMBL/GenBank/DDBJ whole genome shotgun (WGS) entry which is preliminary data.</text>
</comment>
<dbReference type="InterPro" id="IPR050736">
    <property type="entry name" value="Sensor_HK_Regulatory"/>
</dbReference>
<evidence type="ECO:0000256" key="3">
    <source>
        <dbReference type="ARBA" id="ARBA00012438"/>
    </source>
</evidence>
<dbReference type="GO" id="GO:0005886">
    <property type="term" value="C:plasma membrane"/>
    <property type="evidence" value="ECO:0007669"/>
    <property type="project" value="UniProtKB-SubCell"/>
</dbReference>
<reference evidence="14" key="1">
    <citation type="journal article" date="2021" name="PeerJ">
        <title>Extensive microbial diversity within the chicken gut microbiome revealed by metagenomics and culture.</title>
        <authorList>
            <person name="Gilroy R."/>
            <person name="Ravi A."/>
            <person name="Getino M."/>
            <person name="Pursley I."/>
            <person name="Horton D.L."/>
            <person name="Alikhan N.F."/>
            <person name="Baker D."/>
            <person name="Gharbi K."/>
            <person name="Hall N."/>
            <person name="Watson M."/>
            <person name="Adriaenssens E.M."/>
            <person name="Foster-Nyarko E."/>
            <person name="Jarju S."/>
            <person name="Secka A."/>
            <person name="Antonio M."/>
            <person name="Oren A."/>
            <person name="Chaudhuri R.R."/>
            <person name="La Ragione R."/>
            <person name="Hildebrand F."/>
            <person name="Pallen M.J."/>
        </authorList>
    </citation>
    <scope>NUCLEOTIDE SEQUENCE</scope>
    <source>
        <strain evidence="14">CHK124-7917</strain>
    </source>
</reference>
<dbReference type="Proteomes" id="UP000697330">
    <property type="component" value="Unassembled WGS sequence"/>
</dbReference>
<evidence type="ECO:0000256" key="9">
    <source>
        <dbReference type="ARBA" id="ARBA00023012"/>
    </source>
</evidence>
<dbReference type="InterPro" id="IPR003661">
    <property type="entry name" value="HisK_dim/P_dom"/>
</dbReference>
<gene>
    <name evidence="14" type="ORF">K8U72_06320</name>
</gene>
<comment type="subcellular location">
    <subcellularLocation>
        <location evidence="2">Cell membrane</location>
    </subcellularLocation>
</comment>
<feature type="coiled-coil region" evidence="10">
    <location>
        <begin position="91"/>
        <end position="125"/>
    </location>
</feature>
<evidence type="ECO:0000313" key="15">
    <source>
        <dbReference type="Proteomes" id="UP000697330"/>
    </source>
</evidence>
<protein>
    <recommendedName>
        <fullName evidence="3">histidine kinase</fullName>
        <ecNumber evidence="3">2.7.13.3</ecNumber>
    </recommendedName>
</protein>
<dbReference type="SMART" id="SM00388">
    <property type="entry name" value="HisKA"/>
    <property type="match status" value="1"/>
</dbReference>
<dbReference type="PRINTS" id="PR00344">
    <property type="entry name" value="BCTRLSENSOR"/>
</dbReference>
<dbReference type="PANTHER" id="PTHR43711">
    <property type="entry name" value="TWO-COMPONENT HISTIDINE KINASE"/>
    <property type="match status" value="1"/>
</dbReference>
<feature type="transmembrane region" description="Helical" evidence="11">
    <location>
        <begin position="12"/>
        <end position="30"/>
    </location>
</feature>
<dbReference type="GO" id="GO:0000155">
    <property type="term" value="F:phosphorelay sensor kinase activity"/>
    <property type="evidence" value="ECO:0007669"/>
    <property type="project" value="InterPro"/>
</dbReference>
<dbReference type="CDD" id="cd00082">
    <property type="entry name" value="HisKA"/>
    <property type="match status" value="1"/>
</dbReference>
<sequence length="350" mass="36835">MIGRNREVLRTVAAFLAVGAACALAAWLAVGAEAAACVGCATAALLAVLLLATRARYRALARLAEQVDEVLHGGRDVSFERMREGELAILASELDKMRSRLTLAAEDLEREKNALADALADISHQLKTPLTSLGLMTSLVRGRLAAAGGHEAEVARLRTMERLEDRVEWLVSSLLKLARIDAGAVRLARTRVDGAELVRHAAEPLAVAFDLADVALVCDVRPGAGFEGDLAWTAEALENVLKNCLEHTPSGGEVRVSCTEDALAFRLRVEDTGPGIPERDLPHVFERFYRGAPAPGAAAVPGGSEVDPAGVGIGLALARSLVTAQGGSIRAGNAPGGGARFDIVFFRATV</sequence>
<dbReference type="InterPro" id="IPR036097">
    <property type="entry name" value="HisK_dim/P_sf"/>
</dbReference>
<feature type="transmembrane region" description="Helical" evidence="11">
    <location>
        <begin position="36"/>
        <end position="53"/>
    </location>
</feature>
<comment type="catalytic activity">
    <reaction evidence="1">
        <text>ATP + protein L-histidine = ADP + protein N-phospho-L-histidine.</text>
        <dbReference type="EC" id="2.7.13.3"/>
    </reaction>
</comment>
<dbReference type="SMART" id="SM00387">
    <property type="entry name" value="HATPase_c"/>
    <property type="match status" value="1"/>
</dbReference>
<evidence type="ECO:0000313" key="14">
    <source>
        <dbReference type="EMBL" id="HJF45384.1"/>
    </source>
</evidence>
<proteinExistence type="predicted"/>
<evidence type="ECO:0000256" key="11">
    <source>
        <dbReference type="SAM" id="Phobius"/>
    </source>
</evidence>
<dbReference type="AlphaFoldDB" id="A0A921KLI5"/>
<evidence type="ECO:0000259" key="12">
    <source>
        <dbReference type="PROSITE" id="PS50109"/>
    </source>
</evidence>
<dbReference type="SUPFAM" id="SSF55874">
    <property type="entry name" value="ATPase domain of HSP90 chaperone/DNA topoisomerase II/histidine kinase"/>
    <property type="match status" value="1"/>
</dbReference>
<dbReference type="PROSITE" id="PS50885">
    <property type="entry name" value="HAMP"/>
    <property type="match status" value="1"/>
</dbReference>
<dbReference type="Gene3D" id="3.30.565.10">
    <property type="entry name" value="Histidine kinase-like ATPase, C-terminal domain"/>
    <property type="match status" value="1"/>
</dbReference>
<dbReference type="Pfam" id="PF00512">
    <property type="entry name" value="HisKA"/>
    <property type="match status" value="1"/>
</dbReference>
<dbReference type="CDD" id="cd00075">
    <property type="entry name" value="HATPase"/>
    <property type="match status" value="1"/>
</dbReference>
<keyword evidence="5" id="KW-0808">Transferase</keyword>
<accession>A0A921KLI5</accession>
<dbReference type="PROSITE" id="PS51257">
    <property type="entry name" value="PROKAR_LIPOPROTEIN"/>
    <property type="match status" value="1"/>
</dbReference>
<evidence type="ECO:0000256" key="8">
    <source>
        <dbReference type="ARBA" id="ARBA00022989"/>
    </source>
</evidence>
<evidence type="ECO:0000256" key="5">
    <source>
        <dbReference type="ARBA" id="ARBA00022679"/>
    </source>
</evidence>
<reference evidence="14" key="2">
    <citation type="submission" date="2021-09" db="EMBL/GenBank/DDBJ databases">
        <authorList>
            <person name="Gilroy R."/>
        </authorList>
    </citation>
    <scope>NUCLEOTIDE SEQUENCE</scope>
    <source>
        <strain evidence="14">CHK124-7917</strain>
    </source>
</reference>
<feature type="domain" description="Histidine kinase" evidence="12">
    <location>
        <begin position="121"/>
        <end position="349"/>
    </location>
</feature>
<evidence type="ECO:0000256" key="1">
    <source>
        <dbReference type="ARBA" id="ARBA00000085"/>
    </source>
</evidence>
<name>A0A921KLI5_9ACTN</name>
<dbReference type="InterPro" id="IPR003660">
    <property type="entry name" value="HAMP_dom"/>
</dbReference>
<evidence type="ECO:0000256" key="2">
    <source>
        <dbReference type="ARBA" id="ARBA00004236"/>
    </source>
</evidence>
<dbReference type="PANTHER" id="PTHR43711:SF32">
    <property type="entry name" value="SENSOR-TYPE HISTIDINE KINASE PRRB"/>
    <property type="match status" value="1"/>
</dbReference>
<dbReference type="EMBL" id="DYWQ01000093">
    <property type="protein sequence ID" value="HJF45384.1"/>
    <property type="molecule type" value="Genomic_DNA"/>
</dbReference>
<keyword evidence="4" id="KW-0597">Phosphoprotein</keyword>
<dbReference type="Gene3D" id="1.10.287.130">
    <property type="match status" value="1"/>
</dbReference>
<evidence type="ECO:0000256" key="4">
    <source>
        <dbReference type="ARBA" id="ARBA00022553"/>
    </source>
</evidence>
<dbReference type="PROSITE" id="PS50109">
    <property type="entry name" value="HIS_KIN"/>
    <property type="match status" value="1"/>
</dbReference>
<dbReference type="Pfam" id="PF02518">
    <property type="entry name" value="HATPase_c"/>
    <property type="match status" value="1"/>
</dbReference>
<evidence type="ECO:0000259" key="13">
    <source>
        <dbReference type="PROSITE" id="PS50885"/>
    </source>
</evidence>
<evidence type="ECO:0000256" key="7">
    <source>
        <dbReference type="ARBA" id="ARBA00022777"/>
    </source>
</evidence>
<dbReference type="InterPro" id="IPR004358">
    <property type="entry name" value="Sig_transdc_His_kin-like_C"/>
</dbReference>
<keyword evidence="11" id="KW-0472">Membrane</keyword>
<feature type="domain" description="HAMP" evidence="13">
    <location>
        <begin position="54"/>
        <end position="106"/>
    </location>
</feature>
<evidence type="ECO:0000256" key="10">
    <source>
        <dbReference type="SAM" id="Coils"/>
    </source>
</evidence>
<keyword evidence="9" id="KW-0902">Two-component regulatory system</keyword>
<dbReference type="InterPro" id="IPR036890">
    <property type="entry name" value="HATPase_C_sf"/>
</dbReference>
<keyword evidence="10" id="KW-0175">Coiled coil</keyword>
<dbReference type="InterPro" id="IPR005467">
    <property type="entry name" value="His_kinase_dom"/>
</dbReference>
<evidence type="ECO:0000256" key="6">
    <source>
        <dbReference type="ARBA" id="ARBA00022692"/>
    </source>
</evidence>
<dbReference type="InterPro" id="IPR003594">
    <property type="entry name" value="HATPase_dom"/>
</dbReference>
<dbReference type="SUPFAM" id="SSF47384">
    <property type="entry name" value="Homodimeric domain of signal transducing histidine kinase"/>
    <property type="match status" value="1"/>
</dbReference>
<keyword evidence="7 14" id="KW-0418">Kinase</keyword>
<keyword evidence="8 11" id="KW-1133">Transmembrane helix</keyword>
<keyword evidence="6 11" id="KW-0812">Transmembrane</keyword>